<proteinExistence type="predicted"/>
<dbReference type="Pfam" id="PF14390">
    <property type="entry name" value="DUF4420"/>
    <property type="match status" value="1"/>
</dbReference>
<sequence length="313" mass="36219">MKLTPELLSQQWDDIDYKQGGFLQINIMNPLEWHIGYQSISQRTLLLLCNADIEAIESSKSLIVSRRHRESDNRWLLTFELVNDAQQDVFAILCCDIIEYSSAAQNEHDSLALVINRYRQWTRLLESQKNGLMEEHIRKGLLGELLFLEYYMQNCDSKLYAVNGWAGAEAGDQDFMYAEGWYEIKATGISSSTVTISSLEQLDCIETGELVIMRIDRVVSNKADAISLNDVVYRIREKLLSHKDAFELFHQKLTHYGYIDIQEYSDTKYYFSKMERFTVDKSFPRILKSTIPNEIVSLSYELSLPALSKFLKG</sequence>
<protein>
    <submittedName>
        <fullName evidence="1">PD-(D/E)XK motif protein</fullName>
    </submittedName>
</protein>
<reference evidence="1 2" key="1">
    <citation type="submission" date="2018-06" db="EMBL/GenBank/DDBJ databases">
        <title>ACT-28, a chromosomally-encoded AmpC with carbapenemase activity from Enterobacter kobei.</title>
        <authorList>
            <person name="Jousset A.B."/>
            <person name="Oueslati S."/>
            <person name="Bernabeu S."/>
            <person name="Takissian J."/>
            <person name="Creton E."/>
            <person name="Vogel A."/>
            <person name="Cotellon G."/>
            <person name="Bonnin R.A."/>
            <person name="Dortet L."/>
            <person name="Naas T."/>
        </authorList>
    </citation>
    <scope>NUCLEOTIDE SEQUENCE [LARGE SCALE GENOMIC DNA]</scope>
    <source>
        <strain evidence="1 2">149H6</strain>
    </source>
</reference>
<accession>A0ABX9EUE2</accession>
<keyword evidence="2" id="KW-1185">Reference proteome</keyword>
<organism evidence="1 2">
    <name type="scientific">Enterobacter kobei</name>
    <dbReference type="NCBI Taxonomy" id="208224"/>
    <lineage>
        <taxon>Bacteria</taxon>
        <taxon>Pseudomonadati</taxon>
        <taxon>Pseudomonadota</taxon>
        <taxon>Gammaproteobacteria</taxon>
        <taxon>Enterobacterales</taxon>
        <taxon>Enterobacteriaceae</taxon>
        <taxon>Enterobacter</taxon>
        <taxon>Enterobacter cloacae complex</taxon>
    </lineage>
</organism>
<dbReference type="EMBL" id="QMCK01000117">
    <property type="protein sequence ID" value="RAY19164.1"/>
    <property type="molecule type" value="Genomic_DNA"/>
</dbReference>
<name>A0ABX9EUE2_9ENTR</name>
<gene>
    <name evidence="1" type="ORF">DP181_24195</name>
</gene>
<dbReference type="Proteomes" id="UP000250603">
    <property type="component" value="Unassembled WGS sequence"/>
</dbReference>
<evidence type="ECO:0000313" key="2">
    <source>
        <dbReference type="Proteomes" id="UP000250603"/>
    </source>
</evidence>
<dbReference type="InterPro" id="IPR025534">
    <property type="entry name" value="DUF4420"/>
</dbReference>
<comment type="caution">
    <text evidence="1">The sequence shown here is derived from an EMBL/GenBank/DDBJ whole genome shotgun (WGS) entry which is preliminary data.</text>
</comment>
<evidence type="ECO:0000313" key="1">
    <source>
        <dbReference type="EMBL" id="RAY19164.1"/>
    </source>
</evidence>